<comment type="caution">
    <text evidence="3">The sequence shown here is derived from an EMBL/GenBank/DDBJ whole genome shotgun (WGS) entry which is preliminary data.</text>
</comment>
<feature type="compositionally biased region" description="Polar residues" evidence="1">
    <location>
        <begin position="182"/>
        <end position="194"/>
    </location>
</feature>
<feature type="compositionally biased region" description="Low complexity" evidence="1">
    <location>
        <begin position="39"/>
        <end position="48"/>
    </location>
</feature>
<evidence type="ECO:0000256" key="2">
    <source>
        <dbReference type="SAM" id="SignalP"/>
    </source>
</evidence>
<keyword evidence="4" id="KW-1185">Reference proteome</keyword>
<evidence type="ECO:0000313" key="4">
    <source>
        <dbReference type="Proteomes" id="UP001500752"/>
    </source>
</evidence>
<feature type="region of interest" description="Disordered" evidence="1">
    <location>
        <begin position="28"/>
        <end position="74"/>
    </location>
</feature>
<feature type="region of interest" description="Disordered" evidence="1">
    <location>
        <begin position="182"/>
        <end position="215"/>
    </location>
</feature>
<sequence length="215" mass="22506">MEGSPMKRTVAAAALLLVAALALGGCTPAGQPPEPTPSIPTSAPAPSEGSIPAATPSQGVDVEEVRSSASAAGRPKAAFDEHCQVWALPEADSKQQAWANELGSSFLAARNADCPDAAIFPFYYVESFEAGKEGELIVNVDSTINNIIWDDSEIKSISALDRIALGVLDLIADDHPEVSRVTAVTQNGQRTSSSDLEDLERARSDDSAQTDGRLS</sequence>
<keyword evidence="2" id="KW-0732">Signal</keyword>
<proteinExistence type="predicted"/>
<evidence type="ECO:0008006" key="5">
    <source>
        <dbReference type="Google" id="ProtNLM"/>
    </source>
</evidence>
<feature type="signal peptide" evidence="2">
    <location>
        <begin position="1"/>
        <end position="24"/>
    </location>
</feature>
<name>A0ABP7C4L8_9MICC</name>
<accession>A0ABP7C4L8</accession>
<dbReference type="Proteomes" id="UP001500752">
    <property type="component" value="Unassembled WGS sequence"/>
</dbReference>
<evidence type="ECO:0000256" key="1">
    <source>
        <dbReference type="SAM" id="MobiDB-lite"/>
    </source>
</evidence>
<reference evidence="4" key="1">
    <citation type="journal article" date="2019" name="Int. J. Syst. Evol. Microbiol.">
        <title>The Global Catalogue of Microorganisms (GCM) 10K type strain sequencing project: providing services to taxonomists for standard genome sequencing and annotation.</title>
        <authorList>
            <consortium name="The Broad Institute Genomics Platform"/>
            <consortium name="The Broad Institute Genome Sequencing Center for Infectious Disease"/>
            <person name="Wu L."/>
            <person name="Ma J."/>
        </authorList>
    </citation>
    <scope>NUCLEOTIDE SEQUENCE [LARGE SCALE GENOMIC DNA]</scope>
    <source>
        <strain evidence="4">JCM 30742</strain>
    </source>
</reference>
<dbReference type="PROSITE" id="PS51257">
    <property type="entry name" value="PROKAR_LIPOPROTEIN"/>
    <property type="match status" value="1"/>
</dbReference>
<gene>
    <name evidence="3" type="ORF">GCM10023081_17180</name>
</gene>
<feature type="chain" id="PRO_5045510526" description="Lipoprotein" evidence="2">
    <location>
        <begin position="25"/>
        <end position="215"/>
    </location>
</feature>
<organism evidence="3 4">
    <name type="scientific">Arthrobacter ginkgonis</name>
    <dbReference type="NCBI Taxonomy" id="1630594"/>
    <lineage>
        <taxon>Bacteria</taxon>
        <taxon>Bacillati</taxon>
        <taxon>Actinomycetota</taxon>
        <taxon>Actinomycetes</taxon>
        <taxon>Micrococcales</taxon>
        <taxon>Micrococcaceae</taxon>
        <taxon>Arthrobacter</taxon>
    </lineage>
</organism>
<protein>
    <recommendedName>
        <fullName evidence="5">Lipoprotein</fullName>
    </recommendedName>
</protein>
<dbReference type="EMBL" id="BAABEO010000011">
    <property type="protein sequence ID" value="GAA3679569.1"/>
    <property type="molecule type" value="Genomic_DNA"/>
</dbReference>
<evidence type="ECO:0000313" key="3">
    <source>
        <dbReference type="EMBL" id="GAA3679569.1"/>
    </source>
</evidence>